<reference evidence="1" key="2">
    <citation type="submission" date="2020-10" db="EMBL/GenBank/DDBJ databases">
        <authorList>
            <consortium name="NCBI Pathogen Detection Project"/>
        </authorList>
    </citation>
    <scope>NUCLEOTIDE SEQUENCE</scope>
    <source>
        <strain evidence="1">CAVp300</strain>
    </source>
</reference>
<dbReference type="AlphaFoldDB" id="A0A9P3T727"/>
<sequence>MRYELSQLNTLWDSLGKTTVRDEDGEVVTDEPFLHFPTGTPVFHIWSWFESMHDEFSVVGKLYNASHPETSTNRKSK</sequence>
<evidence type="ECO:0000313" key="1">
    <source>
        <dbReference type="EMBL" id="HAT3581810.1"/>
    </source>
</evidence>
<gene>
    <name evidence="1" type="ORF">I8531_002110</name>
</gene>
<reference evidence="1" key="1">
    <citation type="journal article" date="2018" name="Genome Biol.">
        <title>SKESA: strategic k-mer extension for scrupulous assemblies.</title>
        <authorList>
            <person name="Souvorov A."/>
            <person name="Agarwala R."/>
            <person name="Lipman D.J."/>
        </authorList>
    </citation>
    <scope>NUCLEOTIDE SEQUENCE</scope>
    <source>
        <strain evidence="1">CAVp300</strain>
    </source>
</reference>
<organism evidence="1 2">
    <name type="scientific">Kluyvera intermedia</name>
    <name type="common">Enterobacter intermedius</name>
    <dbReference type="NCBI Taxonomy" id="61648"/>
    <lineage>
        <taxon>Bacteria</taxon>
        <taxon>Pseudomonadati</taxon>
        <taxon>Pseudomonadota</taxon>
        <taxon>Gammaproteobacteria</taxon>
        <taxon>Enterobacterales</taxon>
        <taxon>Enterobacteriaceae</taxon>
        <taxon>Kluyvera</taxon>
    </lineage>
</organism>
<name>A0A9P3T727_KLUIN</name>
<dbReference type="EMBL" id="DACSUM010000014">
    <property type="protein sequence ID" value="HAT3581810.1"/>
    <property type="molecule type" value="Genomic_DNA"/>
</dbReference>
<proteinExistence type="predicted"/>
<dbReference type="Proteomes" id="UP000867740">
    <property type="component" value="Unassembled WGS sequence"/>
</dbReference>
<comment type="caution">
    <text evidence="1">The sequence shown here is derived from an EMBL/GenBank/DDBJ whole genome shotgun (WGS) entry which is preliminary data.</text>
</comment>
<evidence type="ECO:0000313" key="2">
    <source>
        <dbReference type="Proteomes" id="UP000867740"/>
    </source>
</evidence>
<dbReference type="RefSeq" id="WP_007374432.1">
    <property type="nucleotide sequence ID" value="NZ_CABMNU010000005.1"/>
</dbReference>
<accession>A0A9P3T727</accession>
<protein>
    <submittedName>
        <fullName evidence="1">Uncharacterized protein</fullName>
    </submittedName>
</protein>